<sequence length="85" mass="9065">MAQCRKSSSKRVDLPLQLSLAGPHADELSTSSRATLGPCPGTLRLLASRNQSLASLQVPNVWVTHLNFHQVVNGSWCEPVAATAS</sequence>
<proteinExistence type="predicted"/>
<dbReference type="Proteomes" id="UP000636800">
    <property type="component" value="Unassembled WGS sequence"/>
</dbReference>
<evidence type="ECO:0000313" key="2">
    <source>
        <dbReference type="Proteomes" id="UP000636800"/>
    </source>
</evidence>
<reference evidence="1 2" key="1">
    <citation type="journal article" date="2020" name="Nat. Food">
        <title>A phased Vanilla planifolia genome enables genetic improvement of flavour and production.</title>
        <authorList>
            <person name="Hasing T."/>
            <person name="Tang H."/>
            <person name="Brym M."/>
            <person name="Khazi F."/>
            <person name="Huang T."/>
            <person name="Chambers A.H."/>
        </authorList>
    </citation>
    <scope>NUCLEOTIDE SEQUENCE [LARGE SCALE GENOMIC DNA]</scope>
    <source>
        <tissue evidence="1">Leaf</tissue>
    </source>
</reference>
<name>A0A835PHP1_VANPL</name>
<comment type="caution">
    <text evidence="1">The sequence shown here is derived from an EMBL/GenBank/DDBJ whole genome shotgun (WGS) entry which is preliminary data.</text>
</comment>
<protein>
    <submittedName>
        <fullName evidence="1">Uncharacterized protein</fullName>
    </submittedName>
</protein>
<dbReference type="EMBL" id="JADCNL010000014">
    <property type="protein sequence ID" value="KAG0452848.1"/>
    <property type="molecule type" value="Genomic_DNA"/>
</dbReference>
<evidence type="ECO:0000313" key="1">
    <source>
        <dbReference type="EMBL" id="KAG0452848.1"/>
    </source>
</evidence>
<dbReference type="AlphaFoldDB" id="A0A835PHP1"/>
<keyword evidence="2" id="KW-1185">Reference proteome</keyword>
<organism evidence="1 2">
    <name type="scientific">Vanilla planifolia</name>
    <name type="common">Vanilla</name>
    <dbReference type="NCBI Taxonomy" id="51239"/>
    <lineage>
        <taxon>Eukaryota</taxon>
        <taxon>Viridiplantae</taxon>
        <taxon>Streptophyta</taxon>
        <taxon>Embryophyta</taxon>
        <taxon>Tracheophyta</taxon>
        <taxon>Spermatophyta</taxon>
        <taxon>Magnoliopsida</taxon>
        <taxon>Liliopsida</taxon>
        <taxon>Asparagales</taxon>
        <taxon>Orchidaceae</taxon>
        <taxon>Vanilloideae</taxon>
        <taxon>Vanilleae</taxon>
        <taxon>Vanilla</taxon>
    </lineage>
</organism>
<dbReference type="OrthoDB" id="6500128at2759"/>
<gene>
    <name evidence="1" type="ORF">HPP92_025512</name>
</gene>
<accession>A0A835PHP1</accession>